<proteinExistence type="predicted"/>
<dbReference type="VEuPathDB" id="ToxoDB:TGVEG_356920"/>
<dbReference type="AlphaFoldDB" id="V4Z1S9"/>
<evidence type="ECO:0000256" key="1">
    <source>
        <dbReference type="SAM" id="MobiDB-lite"/>
    </source>
</evidence>
<feature type="compositionally biased region" description="Basic and acidic residues" evidence="1">
    <location>
        <begin position="207"/>
        <end position="218"/>
    </location>
</feature>
<feature type="compositionally biased region" description="Basic and acidic residues" evidence="1">
    <location>
        <begin position="21"/>
        <end position="44"/>
    </location>
</feature>
<accession>V4Z1S9</accession>
<feature type="compositionally biased region" description="Basic and acidic residues" evidence="1">
    <location>
        <begin position="113"/>
        <end position="145"/>
    </location>
</feature>
<sequence>MSLRGFSSFSPASPNLNTGKLLEETSRARRETSDGSLRKDREKAEEEEAGDGETNGQRTETREEGGEAGLLGSEEGDGQASAEKKRAKKGEQEEQEERNEEEDATEQRGVAVGKEREEREEEAREEREEEAREEREEEARGDGRRGGASKCGDPASVGGCRQRAWGSACRGLASLRSAGSTRSSSMAALSLSAGSERQNSRSSTASEIDRGQESERNQASRWRTGESQGRETRLESIG</sequence>
<feature type="region of interest" description="Disordered" evidence="1">
    <location>
        <begin position="175"/>
        <end position="238"/>
    </location>
</feature>
<feature type="compositionally biased region" description="Polar residues" evidence="1">
    <location>
        <begin position="196"/>
        <end position="206"/>
    </location>
</feature>
<keyword evidence="3" id="KW-1185">Reference proteome</keyword>
<feature type="compositionally biased region" description="Polar residues" evidence="1">
    <location>
        <begin position="1"/>
        <end position="18"/>
    </location>
</feature>
<feature type="compositionally biased region" description="Acidic residues" evidence="1">
    <location>
        <begin position="93"/>
        <end position="104"/>
    </location>
</feature>
<feature type="region of interest" description="Disordered" evidence="1">
    <location>
        <begin position="1"/>
        <end position="163"/>
    </location>
</feature>
<dbReference type="EMBL" id="AAYL02000304">
    <property type="protein sequence ID" value="ESS29413.1"/>
    <property type="molecule type" value="Genomic_DNA"/>
</dbReference>
<evidence type="ECO:0000313" key="2">
    <source>
        <dbReference type="EMBL" id="ESS29413.1"/>
    </source>
</evidence>
<dbReference type="OMA" id="WRTGESQ"/>
<protein>
    <submittedName>
        <fullName evidence="2">Uncharacterized protein</fullName>
    </submittedName>
</protein>
<evidence type="ECO:0000313" key="3">
    <source>
        <dbReference type="Proteomes" id="UP000002226"/>
    </source>
</evidence>
<dbReference type="STRING" id="432359.V4Z1S9"/>
<organism evidence="2 3">
    <name type="scientific">Toxoplasma gondii (strain ATCC 50861 / VEG)</name>
    <dbReference type="NCBI Taxonomy" id="432359"/>
    <lineage>
        <taxon>Eukaryota</taxon>
        <taxon>Sar</taxon>
        <taxon>Alveolata</taxon>
        <taxon>Apicomplexa</taxon>
        <taxon>Conoidasida</taxon>
        <taxon>Coccidia</taxon>
        <taxon>Eucoccidiorida</taxon>
        <taxon>Eimeriorina</taxon>
        <taxon>Sarcocystidae</taxon>
        <taxon>Toxoplasma</taxon>
    </lineage>
</organism>
<feature type="compositionally biased region" description="Low complexity" evidence="1">
    <location>
        <begin position="175"/>
        <end position="195"/>
    </location>
</feature>
<feature type="compositionally biased region" description="Basic and acidic residues" evidence="1">
    <location>
        <begin position="228"/>
        <end position="238"/>
    </location>
</feature>
<dbReference type="Proteomes" id="UP000002226">
    <property type="component" value="Unassembled WGS sequence"/>
</dbReference>
<name>V4Z1S9_TOXGV</name>
<comment type="caution">
    <text evidence="2">The sequence shown here is derived from an EMBL/GenBank/DDBJ whole genome shotgun (WGS) entry which is preliminary data.</text>
</comment>
<reference evidence="2" key="1">
    <citation type="submission" date="2007-03" db="EMBL/GenBank/DDBJ databases">
        <authorList>
            <person name="Paulsen I."/>
        </authorList>
    </citation>
    <scope>NUCLEOTIDE SEQUENCE</scope>
    <source>
        <strain evidence="2">VEG</strain>
    </source>
</reference>
<gene>
    <name evidence="2" type="ORF">TGVEG_356920</name>
</gene>